<feature type="region of interest" description="Disordered" evidence="1">
    <location>
        <begin position="1"/>
        <end position="29"/>
    </location>
</feature>
<dbReference type="AlphaFoldDB" id="A0A916LH48"/>
<reference evidence="3" key="1">
    <citation type="submission" date="2015-03" db="EMBL/GenBank/DDBJ databases">
        <authorList>
            <consortium name="Pathogen Informatics"/>
        </authorList>
    </citation>
    <scope>NUCLEOTIDE SEQUENCE [LARGE SCALE GENOMIC DNA]</scope>
    <source>
        <strain evidence="3">N09902308</strain>
    </source>
</reference>
<dbReference type="Proteomes" id="UP000039021">
    <property type="component" value="Unassembled WGS sequence"/>
</dbReference>
<comment type="caution">
    <text evidence="2">The sequence shown here is derived from an EMBL/GenBank/DDBJ whole genome shotgun (WGS) entry which is preliminary data.</text>
</comment>
<evidence type="ECO:0000313" key="2">
    <source>
        <dbReference type="EMBL" id="CPB84565.1"/>
    </source>
</evidence>
<proteinExistence type="predicted"/>
<organism evidence="2 3">
    <name type="scientific">Mycobacterium tuberculosis</name>
    <dbReference type="NCBI Taxonomy" id="1773"/>
    <lineage>
        <taxon>Bacteria</taxon>
        <taxon>Bacillati</taxon>
        <taxon>Actinomycetota</taxon>
        <taxon>Actinomycetes</taxon>
        <taxon>Mycobacteriales</taxon>
        <taxon>Mycobacteriaceae</taxon>
        <taxon>Mycobacterium</taxon>
        <taxon>Mycobacterium tuberculosis complex</taxon>
    </lineage>
</organism>
<evidence type="ECO:0000256" key="1">
    <source>
        <dbReference type="SAM" id="MobiDB-lite"/>
    </source>
</evidence>
<accession>A0A916LH48</accession>
<gene>
    <name evidence="2" type="ORF">ERS007739_05440</name>
</gene>
<name>A0A916LH48_MYCTX</name>
<dbReference type="EMBL" id="CSBK01004387">
    <property type="protein sequence ID" value="CPB84565.1"/>
    <property type="molecule type" value="Genomic_DNA"/>
</dbReference>
<evidence type="ECO:0000313" key="3">
    <source>
        <dbReference type="Proteomes" id="UP000039021"/>
    </source>
</evidence>
<protein>
    <submittedName>
        <fullName evidence="2">Uncharacterized protein</fullName>
    </submittedName>
</protein>
<sequence>MAEPVKPGTRAAPTANGADATRNAERRTD</sequence>